<dbReference type="InterPro" id="IPR015947">
    <property type="entry name" value="PUA-like_sf"/>
</dbReference>
<name>A0A9W9L219_9EURO</name>
<dbReference type="EMBL" id="JAPQKL010000005">
    <property type="protein sequence ID" value="KAJ5131345.1"/>
    <property type="molecule type" value="Genomic_DNA"/>
</dbReference>
<sequence length="169" mass="19203">MQRALTKSTLDIFMSIKPEHMQNIVSRSKNHEYRSYLLSPSIKYIWFYTSSPTKEIQYVARISPGKDPGEVPEDGGIGNADFNAGMKSSKYGYEILALWRLNVPVGLERAIAEGYLKGAPQKYCWVAWDFLLEYPLDRQVLLFKKAVDKKTMAEVQGDGHENGSDEDNC</sequence>
<keyword evidence="2" id="KW-1185">Reference proteome</keyword>
<reference evidence="1" key="1">
    <citation type="submission" date="2022-11" db="EMBL/GenBank/DDBJ databases">
        <authorList>
            <person name="Petersen C."/>
        </authorList>
    </citation>
    <scope>NUCLEOTIDE SEQUENCE</scope>
    <source>
        <strain evidence="1">IBT 22155</strain>
    </source>
</reference>
<evidence type="ECO:0000313" key="1">
    <source>
        <dbReference type="EMBL" id="KAJ5131345.1"/>
    </source>
</evidence>
<dbReference type="Proteomes" id="UP001149079">
    <property type="component" value="Unassembled WGS sequence"/>
</dbReference>
<reference evidence="1" key="2">
    <citation type="journal article" date="2023" name="IMA Fungus">
        <title>Comparative genomic study of the Penicillium genus elucidates a diverse pangenome and 15 lateral gene transfer events.</title>
        <authorList>
            <person name="Petersen C."/>
            <person name="Sorensen T."/>
            <person name="Nielsen M.R."/>
            <person name="Sondergaard T.E."/>
            <person name="Sorensen J.L."/>
            <person name="Fitzpatrick D.A."/>
            <person name="Frisvad J.C."/>
            <person name="Nielsen K.L."/>
        </authorList>
    </citation>
    <scope>NUCLEOTIDE SEQUENCE</scope>
    <source>
        <strain evidence="1">IBT 22155</strain>
    </source>
</reference>
<dbReference type="AlphaFoldDB" id="A0A9W9L219"/>
<proteinExistence type="predicted"/>
<accession>A0A9W9L219</accession>
<organism evidence="1 2">
    <name type="scientific">Penicillium bovifimosum</name>
    <dbReference type="NCBI Taxonomy" id="126998"/>
    <lineage>
        <taxon>Eukaryota</taxon>
        <taxon>Fungi</taxon>
        <taxon>Dikarya</taxon>
        <taxon>Ascomycota</taxon>
        <taxon>Pezizomycotina</taxon>
        <taxon>Eurotiomycetes</taxon>
        <taxon>Eurotiomycetidae</taxon>
        <taxon>Eurotiales</taxon>
        <taxon>Aspergillaceae</taxon>
        <taxon>Penicillium</taxon>
    </lineage>
</organism>
<gene>
    <name evidence="1" type="ORF">N7515_007384</name>
</gene>
<protein>
    <submittedName>
        <fullName evidence="1">Uncharacterized protein</fullName>
    </submittedName>
</protein>
<dbReference type="OrthoDB" id="2149705at2759"/>
<dbReference type="GeneID" id="81407298"/>
<comment type="caution">
    <text evidence="1">The sequence shown here is derived from an EMBL/GenBank/DDBJ whole genome shotgun (WGS) entry which is preliminary data.</text>
</comment>
<dbReference type="SUPFAM" id="SSF88697">
    <property type="entry name" value="PUA domain-like"/>
    <property type="match status" value="1"/>
</dbReference>
<dbReference type="RefSeq" id="XP_056521724.1">
    <property type="nucleotide sequence ID" value="XM_056668128.1"/>
</dbReference>
<evidence type="ECO:0000313" key="2">
    <source>
        <dbReference type="Proteomes" id="UP001149079"/>
    </source>
</evidence>